<dbReference type="Proteomes" id="UP000241118">
    <property type="component" value="Unassembled WGS sequence"/>
</dbReference>
<reference evidence="1 2" key="1">
    <citation type="submission" date="2018-03" db="EMBL/GenBank/DDBJ databases">
        <title>Genomic Encyclopedia of Type Strains, Phase III (KMG-III): the genomes of soil and plant-associated and newly described type strains.</title>
        <authorList>
            <person name="Whitman W."/>
        </authorList>
    </citation>
    <scope>NUCLEOTIDE SEQUENCE [LARGE SCALE GENOMIC DNA]</scope>
    <source>
        <strain evidence="1 2">CGMCC 4.7097</strain>
    </source>
</reference>
<gene>
    <name evidence="1" type="ORF">B0I31_113137</name>
</gene>
<keyword evidence="2" id="KW-1185">Reference proteome</keyword>
<accession>A0A2P8I1X6</accession>
<proteinExistence type="predicted"/>
<evidence type="ECO:0000313" key="2">
    <source>
        <dbReference type="Proteomes" id="UP000241118"/>
    </source>
</evidence>
<comment type="caution">
    <text evidence="1">The sequence shown here is derived from an EMBL/GenBank/DDBJ whole genome shotgun (WGS) entry which is preliminary data.</text>
</comment>
<protein>
    <submittedName>
        <fullName evidence="1">Uncharacterized protein</fullName>
    </submittedName>
</protein>
<dbReference type="AlphaFoldDB" id="A0A2P8I1X6"/>
<sequence length="61" mass="6322">MFSCPMPAGGSTAGTPCCRLAASHQSSVRTARYPTDVTDAQWAELDPLLPDPACLAGKSGR</sequence>
<organism evidence="1 2">
    <name type="scientific">Saccharothrix carnea</name>
    <dbReference type="NCBI Taxonomy" id="1280637"/>
    <lineage>
        <taxon>Bacteria</taxon>
        <taxon>Bacillati</taxon>
        <taxon>Actinomycetota</taxon>
        <taxon>Actinomycetes</taxon>
        <taxon>Pseudonocardiales</taxon>
        <taxon>Pseudonocardiaceae</taxon>
        <taxon>Saccharothrix</taxon>
    </lineage>
</organism>
<name>A0A2P8I1X6_SACCR</name>
<dbReference type="EMBL" id="PYAX01000013">
    <property type="protein sequence ID" value="PSL52464.1"/>
    <property type="molecule type" value="Genomic_DNA"/>
</dbReference>
<evidence type="ECO:0000313" key="1">
    <source>
        <dbReference type="EMBL" id="PSL52464.1"/>
    </source>
</evidence>